<dbReference type="SMART" id="SM00953">
    <property type="entry name" value="RES"/>
    <property type="match status" value="1"/>
</dbReference>
<protein>
    <recommendedName>
        <fullName evidence="1">RES domain-containing protein</fullName>
    </recommendedName>
</protein>
<dbReference type="InterPro" id="IPR014914">
    <property type="entry name" value="RES_dom"/>
</dbReference>
<gene>
    <name evidence="2" type="ORF">AVDCRST_MAG68-4038</name>
</gene>
<proteinExistence type="predicted"/>
<accession>A0A6J4M1V9</accession>
<sequence length="178" mass="19140">MGLHRAHAVGVGAIFFGPGERRPPTYRFDSPDGSYGVCYLGLSEEAAFVEGVLHQPLPRRVFSGASLAARAIATVGIEENIRAVRLYGRYLIGNGADAAVVHGDDYPGLSQPWSKAVHDHPDQVDGILYTARHDDSVMALALFGRAAHKIRVGPSLPLSGSDLRTLRLLDRYGIGLLP</sequence>
<dbReference type="EMBL" id="CADCTW010000161">
    <property type="protein sequence ID" value="CAA9347675.1"/>
    <property type="molecule type" value="Genomic_DNA"/>
</dbReference>
<feature type="domain" description="RES" evidence="1">
    <location>
        <begin position="16"/>
        <end position="154"/>
    </location>
</feature>
<dbReference type="AlphaFoldDB" id="A0A6J4M1V9"/>
<name>A0A6J4M1V9_9BACT</name>
<organism evidence="2">
    <name type="scientific">uncultured Gemmatimonadota bacterium</name>
    <dbReference type="NCBI Taxonomy" id="203437"/>
    <lineage>
        <taxon>Bacteria</taxon>
        <taxon>Pseudomonadati</taxon>
        <taxon>Gemmatimonadota</taxon>
        <taxon>environmental samples</taxon>
    </lineage>
</organism>
<evidence type="ECO:0000259" key="1">
    <source>
        <dbReference type="SMART" id="SM00953"/>
    </source>
</evidence>
<dbReference type="Pfam" id="PF08808">
    <property type="entry name" value="RES"/>
    <property type="match status" value="1"/>
</dbReference>
<reference evidence="2" key="1">
    <citation type="submission" date="2020-02" db="EMBL/GenBank/DDBJ databases">
        <authorList>
            <person name="Meier V. D."/>
        </authorList>
    </citation>
    <scope>NUCLEOTIDE SEQUENCE</scope>
    <source>
        <strain evidence="2">AVDCRST_MAG68</strain>
    </source>
</reference>
<evidence type="ECO:0000313" key="2">
    <source>
        <dbReference type="EMBL" id="CAA9347675.1"/>
    </source>
</evidence>